<reference evidence="4" key="1">
    <citation type="submission" date="2015-05" db="EMBL/GenBank/DDBJ databases">
        <authorList>
            <consortium name="Pathogen Informatics"/>
        </authorList>
    </citation>
    <scope>NUCLEOTIDE SEQUENCE [LARGE SCALE GENOMIC DNA]</scope>
    <source>
        <strain evidence="4">M72</strain>
    </source>
</reference>
<evidence type="ECO:0000313" key="4">
    <source>
        <dbReference type="Proteomes" id="UP000049979"/>
    </source>
</evidence>
<feature type="transmembrane region" description="Helical" evidence="1">
    <location>
        <begin position="186"/>
        <end position="211"/>
    </location>
</feature>
<feature type="transmembrane region" description="Helical" evidence="1">
    <location>
        <begin position="122"/>
        <end position="141"/>
    </location>
</feature>
<gene>
    <name evidence="3" type="ORF">M72_18461</name>
</gene>
<dbReference type="Proteomes" id="UP000049979">
    <property type="component" value="Unassembled WGS sequence"/>
</dbReference>
<dbReference type="AlphaFoldDB" id="A0A0M6WZN1"/>
<protein>
    <submittedName>
        <fullName evidence="3">Sporulation stage III, protein AE</fullName>
    </submittedName>
</protein>
<keyword evidence="2" id="KW-0732">Signal</keyword>
<sequence length="377" mass="41193">MKKIAKILFWSVLFVWMIFLQPQNVMAAEADEIIKELDFTDINAQTQDLPEKMDFEKMVNKLVTEGTGGLDAGMICEYIADLFFYEITAAKPMFLQMFAIGLLFALYGKVMMTRQGYVSQMSFFIVYLGVVLLLLQSFALISEVVDQGIDRLVAFMTAFVPLYAATLFCSGNAASAGSFYQLAFGLMYLLELGMKFIFLPGVHVFVLLLLMDNLFEETKLGKMAQLFEDGIRLVLKGGLTAVMGIGVVQSLIVPARDRLSTNSIFNSISAVPGVGNTFGSAAEILLGSGILIKNSIGAAALILLLVIGMTPLLKSFCFSVMYRLTAAFLAPVADSRIAQCVQAAARGCALFCTIQLDALLLFFITTSIISVSTSFIY</sequence>
<feature type="transmembrane region" description="Helical" evidence="1">
    <location>
        <begin position="153"/>
        <end position="174"/>
    </location>
</feature>
<proteinExistence type="predicted"/>
<name>A0A0M6WZN1_9FIRM</name>
<dbReference type="InterPro" id="IPR014194">
    <property type="entry name" value="Spore_III_AE"/>
</dbReference>
<keyword evidence="1" id="KW-1133">Transmembrane helix</keyword>
<dbReference type="OrthoDB" id="1706761at2"/>
<dbReference type="RefSeq" id="WP_055068889.1">
    <property type="nucleotide sequence ID" value="NZ_CP173697.1"/>
</dbReference>
<feature type="signal peptide" evidence="2">
    <location>
        <begin position="1"/>
        <end position="27"/>
    </location>
</feature>
<evidence type="ECO:0000256" key="1">
    <source>
        <dbReference type="SAM" id="Phobius"/>
    </source>
</evidence>
<dbReference type="Pfam" id="PF09546">
    <property type="entry name" value="Spore_III_AE"/>
    <property type="match status" value="1"/>
</dbReference>
<organism evidence="3 4">
    <name type="scientific">Roseburia faecis</name>
    <dbReference type="NCBI Taxonomy" id="301302"/>
    <lineage>
        <taxon>Bacteria</taxon>
        <taxon>Bacillati</taxon>
        <taxon>Bacillota</taxon>
        <taxon>Clostridia</taxon>
        <taxon>Lachnospirales</taxon>
        <taxon>Lachnospiraceae</taxon>
        <taxon>Roseburia</taxon>
    </lineage>
</organism>
<feature type="transmembrane region" description="Helical" evidence="1">
    <location>
        <begin position="93"/>
        <end position="110"/>
    </location>
</feature>
<accession>A0A0M6WZN1</accession>
<feature type="chain" id="PRO_5005806753" evidence="2">
    <location>
        <begin position="28"/>
        <end position="377"/>
    </location>
</feature>
<keyword evidence="1" id="KW-0812">Transmembrane</keyword>
<dbReference type="EMBL" id="CVRR01000093">
    <property type="protein sequence ID" value="CRL43130.1"/>
    <property type="molecule type" value="Genomic_DNA"/>
</dbReference>
<dbReference type="STRING" id="301302.ERS852420_00762"/>
<feature type="transmembrane region" description="Helical" evidence="1">
    <location>
        <begin position="356"/>
        <end position="376"/>
    </location>
</feature>
<evidence type="ECO:0000256" key="2">
    <source>
        <dbReference type="SAM" id="SignalP"/>
    </source>
</evidence>
<feature type="transmembrane region" description="Helical" evidence="1">
    <location>
        <begin position="296"/>
        <end position="313"/>
    </location>
</feature>
<feature type="transmembrane region" description="Helical" evidence="1">
    <location>
        <begin position="264"/>
        <end position="290"/>
    </location>
</feature>
<keyword evidence="4" id="KW-1185">Reference proteome</keyword>
<evidence type="ECO:0000313" key="3">
    <source>
        <dbReference type="EMBL" id="CRL43130.1"/>
    </source>
</evidence>
<feature type="transmembrane region" description="Helical" evidence="1">
    <location>
        <begin position="231"/>
        <end position="252"/>
    </location>
</feature>
<keyword evidence="1" id="KW-0472">Membrane</keyword>